<dbReference type="AlphaFoldDB" id="A0A9P8VXI7"/>
<dbReference type="EMBL" id="JAGPYM010000028">
    <property type="protein sequence ID" value="KAH6879903.1"/>
    <property type="molecule type" value="Genomic_DNA"/>
</dbReference>
<dbReference type="Gene3D" id="3.40.50.720">
    <property type="entry name" value="NAD(P)-binding Rossmann-like Domain"/>
    <property type="match status" value="2"/>
</dbReference>
<dbReference type="GO" id="GO:0005829">
    <property type="term" value="C:cytosol"/>
    <property type="evidence" value="ECO:0007669"/>
    <property type="project" value="TreeGrafter"/>
</dbReference>
<keyword evidence="5" id="KW-1185">Reference proteome</keyword>
<feature type="domain" description="D-isomer specific 2-hydroxyacid dehydrogenase NAD-binding" evidence="3">
    <location>
        <begin position="130"/>
        <end position="318"/>
    </location>
</feature>
<evidence type="ECO:0000313" key="5">
    <source>
        <dbReference type="Proteomes" id="UP000777438"/>
    </source>
</evidence>
<accession>A0A9P8VXI7</accession>
<proteinExistence type="predicted"/>
<dbReference type="InterPro" id="IPR036291">
    <property type="entry name" value="NAD(P)-bd_dom_sf"/>
</dbReference>
<name>A0A9P8VXI7_9HYPO</name>
<comment type="caution">
    <text evidence="4">The sequence shown here is derived from an EMBL/GenBank/DDBJ whole genome shotgun (WGS) entry which is preliminary data.</text>
</comment>
<dbReference type="GO" id="GO:0030267">
    <property type="term" value="F:glyoxylate reductase (NADPH) activity"/>
    <property type="evidence" value="ECO:0007669"/>
    <property type="project" value="TreeGrafter"/>
</dbReference>
<sequence>MPPSPKVLLIGSPDNGLVPSQQIDALRAKYDLHVYEFSRIADFHQSMQGGGSLSDVQAIIRIGLDMPEGIERPRSGWTGRALSYYPASLRVVGCFGHGSEEEDVVGLRNKGVEFFSTTGGMDATATAAIYLIISAFRHLSYSERMLRTDHFRQAQFAAMKSSDPQGKTLGIVGMGSIGKQIARYAAAIGMEIHCLDRPSIRAALLSNRTDGKEVVRLPELVFHPNLESLISEVDCVLLACPYTTETRHLLSGRMFQLMKPGVRIVSVARGKCIDEDALCSAIEGGIVRGYGTDVHYHEPEVNPRLFQYDCVTLLPHVGGLSRGALRNHAVQCLKKMDELLSIPRENIKG</sequence>
<evidence type="ECO:0000256" key="1">
    <source>
        <dbReference type="ARBA" id="ARBA00023002"/>
    </source>
</evidence>
<keyword evidence="2" id="KW-0520">NAD</keyword>
<dbReference type="GO" id="GO:0051287">
    <property type="term" value="F:NAD binding"/>
    <property type="evidence" value="ECO:0007669"/>
    <property type="project" value="InterPro"/>
</dbReference>
<evidence type="ECO:0000313" key="4">
    <source>
        <dbReference type="EMBL" id="KAH6879903.1"/>
    </source>
</evidence>
<evidence type="ECO:0000259" key="3">
    <source>
        <dbReference type="Pfam" id="PF02826"/>
    </source>
</evidence>
<protein>
    <recommendedName>
        <fullName evidence="3">D-isomer specific 2-hydroxyacid dehydrogenase NAD-binding domain-containing protein</fullName>
    </recommendedName>
</protein>
<dbReference type="InterPro" id="IPR006140">
    <property type="entry name" value="D-isomer_DH_NAD-bd"/>
</dbReference>
<dbReference type="Proteomes" id="UP000777438">
    <property type="component" value="Unassembled WGS sequence"/>
</dbReference>
<dbReference type="PANTHER" id="PTHR10996:SF178">
    <property type="entry name" value="2-HYDROXYACID DEHYDROGENASE YGL185C-RELATED"/>
    <property type="match status" value="1"/>
</dbReference>
<keyword evidence="1" id="KW-0560">Oxidoreductase</keyword>
<dbReference type="Pfam" id="PF02826">
    <property type="entry name" value="2-Hacid_dh_C"/>
    <property type="match status" value="1"/>
</dbReference>
<dbReference type="SUPFAM" id="SSF52283">
    <property type="entry name" value="Formate/glycerate dehydrogenase catalytic domain-like"/>
    <property type="match status" value="1"/>
</dbReference>
<gene>
    <name evidence="4" type="ORF">B0T10DRAFT_496375</name>
</gene>
<evidence type="ECO:0000256" key="2">
    <source>
        <dbReference type="ARBA" id="ARBA00023027"/>
    </source>
</evidence>
<dbReference type="PANTHER" id="PTHR10996">
    <property type="entry name" value="2-HYDROXYACID DEHYDROGENASE-RELATED"/>
    <property type="match status" value="1"/>
</dbReference>
<organism evidence="4 5">
    <name type="scientific">Thelonectria olida</name>
    <dbReference type="NCBI Taxonomy" id="1576542"/>
    <lineage>
        <taxon>Eukaryota</taxon>
        <taxon>Fungi</taxon>
        <taxon>Dikarya</taxon>
        <taxon>Ascomycota</taxon>
        <taxon>Pezizomycotina</taxon>
        <taxon>Sordariomycetes</taxon>
        <taxon>Hypocreomycetidae</taxon>
        <taxon>Hypocreales</taxon>
        <taxon>Nectriaceae</taxon>
        <taxon>Thelonectria</taxon>
    </lineage>
</organism>
<dbReference type="GO" id="GO:0016618">
    <property type="term" value="F:hydroxypyruvate reductase [NAD(P)H] activity"/>
    <property type="evidence" value="ECO:0007669"/>
    <property type="project" value="TreeGrafter"/>
</dbReference>
<reference evidence="4 5" key="1">
    <citation type="journal article" date="2021" name="Nat. Commun.">
        <title>Genetic determinants of endophytism in the Arabidopsis root mycobiome.</title>
        <authorList>
            <person name="Mesny F."/>
            <person name="Miyauchi S."/>
            <person name="Thiergart T."/>
            <person name="Pickel B."/>
            <person name="Atanasova L."/>
            <person name="Karlsson M."/>
            <person name="Huettel B."/>
            <person name="Barry K.W."/>
            <person name="Haridas S."/>
            <person name="Chen C."/>
            <person name="Bauer D."/>
            <person name="Andreopoulos W."/>
            <person name="Pangilinan J."/>
            <person name="LaButti K."/>
            <person name="Riley R."/>
            <person name="Lipzen A."/>
            <person name="Clum A."/>
            <person name="Drula E."/>
            <person name="Henrissat B."/>
            <person name="Kohler A."/>
            <person name="Grigoriev I.V."/>
            <person name="Martin F.M."/>
            <person name="Hacquard S."/>
        </authorList>
    </citation>
    <scope>NUCLEOTIDE SEQUENCE [LARGE SCALE GENOMIC DNA]</scope>
    <source>
        <strain evidence="4 5">MPI-CAGE-CH-0241</strain>
    </source>
</reference>
<dbReference type="SUPFAM" id="SSF51735">
    <property type="entry name" value="NAD(P)-binding Rossmann-fold domains"/>
    <property type="match status" value="1"/>
</dbReference>
<dbReference type="OrthoDB" id="9991913at2759"/>
<dbReference type="InterPro" id="IPR050223">
    <property type="entry name" value="D-isomer_2-hydroxyacid_DH"/>
</dbReference>